<dbReference type="InterPro" id="IPR000014">
    <property type="entry name" value="PAS"/>
</dbReference>
<name>A0AAI9N412_9BURK</name>
<sequence length="479" mass="53046">MKSNSFSATLEGKRLDIVQRIGCIGYWEYDPAKKSLFLPEASQGLLASITGSPGNAPAPSMQAFANGGLERLHAAFDQAMANHVALQLELEVFAGEGRPICLAFRGDQVELAPGLFGLAGTFRDISDEKRREADHHQSNAQLQTLLAQLESLSVERNQVAEKLSELEEHFKLLTEDIADVVWKADSNLHITYISPVDERVRGYHASEVLGCHVSEMLTDEGMAVIRDMLGKRRQAELEGKEDESLAFEVQHRCKDGRLLWGELHSRPVRDADGTIIGYHGITRETTERRQLEEQVRQLAFYDPLTHLPNRRLLSDRLNQSIAASQRNNCHYALLVLDLDNFKPLNDVHGHLVGDLLLIEAALRLKGIVREVDTVGRFGGDEFVVLLSDLDANLAKATVQARTVAEKIGVSLSAPYVLSVEHATQEPETVKHRCSASIGVALYLGTLVTPEDIFKWADAAMYQAKAAGRNAIRFYDHGAL</sequence>
<dbReference type="PROSITE" id="PS50112">
    <property type="entry name" value="PAS"/>
    <property type="match status" value="1"/>
</dbReference>
<dbReference type="SMART" id="SM00086">
    <property type="entry name" value="PAC"/>
    <property type="match status" value="1"/>
</dbReference>
<reference evidence="5 6" key="1">
    <citation type="journal article" date="2013" name="Front. Microbiol.">
        <title>The genome of the endophytic bacterium H. frisingense GSF30(T) identifies diverse strategies in the Herbaspirillum genus to interact with plants.</title>
        <authorList>
            <person name="Straub D."/>
            <person name="Rothballer M."/>
            <person name="Hartmann A."/>
            <person name="Ludewig U."/>
        </authorList>
    </citation>
    <scope>NUCLEOTIDE SEQUENCE [LARGE SCALE GENOMIC DNA]</scope>
    <source>
        <strain evidence="5 6">GSF30</strain>
    </source>
</reference>
<evidence type="ECO:0000256" key="1">
    <source>
        <dbReference type="SAM" id="Coils"/>
    </source>
</evidence>
<proteinExistence type="predicted"/>
<dbReference type="SMART" id="SM00267">
    <property type="entry name" value="GGDEF"/>
    <property type="match status" value="1"/>
</dbReference>
<dbReference type="Gene3D" id="3.30.70.270">
    <property type="match status" value="1"/>
</dbReference>
<gene>
    <name evidence="5" type="ORF">HFRIS_009115</name>
</gene>
<dbReference type="EMBL" id="AEEC02000010">
    <property type="protein sequence ID" value="EOA05030.1"/>
    <property type="molecule type" value="Genomic_DNA"/>
</dbReference>
<dbReference type="Pfam" id="PF08448">
    <property type="entry name" value="PAS_4"/>
    <property type="match status" value="1"/>
</dbReference>
<dbReference type="CDD" id="cd01949">
    <property type="entry name" value="GGDEF"/>
    <property type="match status" value="1"/>
</dbReference>
<comment type="caution">
    <text evidence="5">The sequence shown here is derived from an EMBL/GenBank/DDBJ whole genome shotgun (WGS) entry which is preliminary data.</text>
</comment>
<dbReference type="RefSeq" id="WP_006463007.1">
    <property type="nucleotide sequence ID" value="NZ_AEEC02000010.1"/>
</dbReference>
<evidence type="ECO:0000259" key="2">
    <source>
        <dbReference type="PROSITE" id="PS50112"/>
    </source>
</evidence>
<dbReference type="SUPFAM" id="SSF55785">
    <property type="entry name" value="PYP-like sensor domain (PAS domain)"/>
    <property type="match status" value="1"/>
</dbReference>
<evidence type="ECO:0000313" key="6">
    <source>
        <dbReference type="Proteomes" id="UP000006772"/>
    </source>
</evidence>
<keyword evidence="1" id="KW-0175">Coiled coil</keyword>
<dbReference type="Pfam" id="PF00990">
    <property type="entry name" value="GGDEF"/>
    <property type="match status" value="1"/>
</dbReference>
<evidence type="ECO:0000259" key="4">
    <source>
        <dbReference type="PROSITE" id="PS50887"/>
    </source>
</evidence>
<dbReference type="InterPro" id="IPR043128">
    <property type="entry name" value="Rev_trsase/Diguanyl_cyclase"/>
</dbReference>
<dbReference type="PANTHER" id="PTHR46663:SF3">
    <property type="entry name" value="SLL0267 PROTEIN"/>
    <property type="match status" value="1"/>
</dbReference>
<feature type="coiled-coil region" evidence="1">
    <location>
        <begin position="142"/>
        <end position="176"/>
    </location>
</feature>
<dbReference type="InterPro" id="IPR035965">
    <property type="entry name" value="PAS-like_dom_sf"/>
</dbReference>
<dbReference type="Gene3D" id="3.30.450.20">
    <property type="entry name" value="PAS domain"/>
    <property type="match status" value="1"/>
</dbReference>
<feature type="domain" description="PAC" evidence="3">
    <location>
        <begin position="243"/>
        <end position="297"/>
    </location>
</feature>
<organism evidence="5 6">
    <name type="scientific">Herbaspirillum frisingense GSF30</name>
    <dbReference type="NCBI Taxonomy" id="864073"/>
    <lineage>
        <taxon>Bacteria</taxon>
        <taxon>Pseudomonadati</taxon>
        <taxon>Pseudomonadota</taxon>
        <taxon>Betaproteobacteria</taxon>
        <taxon>Burkholderiales</taxon>
        <taxon>Oxalobacteraceae</taxon>
        <taxon>Herbaspirillum</taxon>
    </lineage>
</organism>
<feature type="domain" description="GGDEF" evidence="4">
    <location>
        <begin position="329"/>
        <end position="476"/>
    </location>
</feature>
<dbReference type="AlphaFoldDB" id="A0AAI9N412"/>
<dbReference type="NCBIfam" id="TIGR00254">
    <property type="entry name" value="GGDEF"/>
    <property type="match status" value="1"/>
</dbReference>
<evidence type="ECO:0000313" key="5">
    <source>
        <dbReference type="EMBL" id="EOA05030.1"/>
    </source>
</evidence>
<dbReference type="NCBIfam" id="TIGR00229">
    <property type="entry name" value="sensory_box"/>
    <property type="match status" value="1"/>
</dbReference>
<feature type="domain" description="PAS" evidence="2">
    <location>
        <begin position="166"/>
        <end position="236"/>
    </location>
</feature>
<dbReference type="SUPFAM" id="SSF55073">
    <property type="entry name" value="Nucleotide cyclase"/>
    <property type="match status" value="1"/>
</dbReference>
<dbReference type="InterPro" id="IPR013656">
    <property type="entry name" value="PAS_4"/>
</dbReference>
<dbReference type="CDD" id="cd00130">
    <property type="entry name" value="PAS"/>
    <property type="match status" value="1"/>
</dbReference>
<dbReference type="InterPro" id="IPR029787">
    <property type="entry name" value="Nucleotide_cyclase"/>
</dbReference>
<protein>
    <submittedName>
        <fullName evidence="5">PAS/PAC sensor-containing diguanylate cyclase</fullName>
    </submittedName>
</protein>
<evidence type="ECO:0000259" key="3">
    <source>
        <dbReference type="PROSITE" id="PS50113"/>
    </source>
</evidence>
<dbReference type="PROSITE" id="PS50887">
    <property type="entry name" value="GGDEF"/>
    <property type="match status" value="1"/>
</dbReference>
<dbReference type="InterPro" id="IPR001610">
    <property type="entry name" value="PAC"/>
</dbReference>
<dbReference type="InterPro" id="IPR000700">
    <property type="entry name" value="PAS-assoc_C"/>
</dbReference>
<dbReference type="InterPro" id="IPR052163">
    <property type="entry name" value="DGC-Regulatory_Protein"/>
</dbReference>
<dbReference type="InterPro" id="IPR000160">
    <property type="entry name" value="GGDEF_dom"/>
</dbReference>
<accession>A0AAI9N412</accession>
<dbReference type="PANTHER" id="PTHR46663">
    <property type="entry name" value="DIGUANYLATE CYCLASE DGCT-RELATED"/>
    <property type="match status" value="1"/>
</dbReference>
<dbReference type="PROSITE" id="PS50113">
    <property type="entry name" value="PAC"/>
    <property type="match status" value="1"/>
</dbReference>
<dbReference type="Proteomes" id="UP000006772">
    <property type="component" value="Unassembled WGS sequence"/>
</dbReference>